<dbReference type="Proteomes" id="UP000259273">
    <property type="component" value="Unassembled WGS sequence"/>
</dbReference>
<comment type="similarity">
    <text evidence="1">Belongs to the glycosyltransferase 2 family.</text>
</comment>
<evidence type="ECO:0000313" key="5">
    <source>
        <dbReference type="EMBL" id="HAN29809.1"/>
    </source>
</evidence>
<name>A0A3C1KT01_9GAMM</name>
<organism evidence="5 6">
    <name type="scientific">Haliea salexigens</name>
    <dbReference type="NCBI Taxonomy" id="287487"/>
    <lineage>
        <taxon>Bacteria</taxon>
        <taxon>Pseudomonadati</taxon>
        <taxon>Pseudomonadota</taxon>
        <taxon>Gammaproteobacteria</taxon>
        <taxon>Cellvibrionales</taxon>
        <taxon>Halieaceae</taxon>
        <taxon>Haliea</taxon>
    </lineage>
</organism>
<dbReference type="Pfam" id="PF00535">
    <property type="entry name" value="Glycos_transf_2"/>
    <property type="match status" value="1"/>
</dbReference>
<feature type="non-terminal residue" evidence="5">
    <location>
        <position position="229"/>
    </location>
</feature>
<reference evidence="5 6" key="1">
    <citation type="journal article" date="2018" name="Nat. Biotechnol.">
        <title>A standardized bacterial taxonomy based on genome phylogeny substantially revises the tree of life.</title>
        <authorList>
            <person name="Parks D.H."/>
            <person name="Chuvochina M."/>
            <person name="Waite D.W."/>
            <person name="Rinke C."/>
            <person name="Skarshewski A."/>
            <person name="Chaumeil P.A."/>
            <person name="Hugenholtz P."/>
        </authorList>
    </citation>
    <scope>NUCLEOTIDE SEQUENCE [LARGE SCALE GENOMIC DNA]</scope>
    <source>
        <strain evidence="5">UBA9158</strain>
    </source>
</reference>
<keyword evidence="3 5" id="KW-0808">Transferase</keyword>
<dbReference type="GO" id="GO:0016757">
    <property type="term" value="F:glycosyltransferase activity"/>
    <property type="evidence" value="ECO:0007669"/>
    <property type="project" value="UniProtKB-KW"/>
</dbReference>
<dbReference type="InterPro" id="IPR029044">
    <property type="entry name" value="Nucleotide-diphossugar_trans"/>
</dbReference>
<sequence>MGVRSVDVVVPVYTGVEETRRCLVTALATIDPEWARLVLVNDGSPDPAITALLRDFAARHPTVVLLENPENLGFVATANRGMQHDVERDVLLLNSDVEVANDWLHRLREAAYQHPRAGSLTPFANNATICSFPNFCKDNALPFNLDLAAIDRVFAEQYTSADAFEVPTGVGCCMYLRRDCLHEVGYFDVETFGRGYGEENDWCQRAKRAGWRNLHLANCFVYHKGGVSF</sequence>
<feature type="domain" description="Glycosyltransferase 2-like" evidence="4">
    <location>
        <begin position="8"/>
        <end position="184"/>
    </location>
</feature>
<dbReference type="SUPFAM" id="SSF53448">
    <property type="entry name" value="Nucleotide-diphospho-sugar transferases"/>
    <property type="match status" value="1"/>
</dbReference>
<dbReference type="PANTHER" id="PTHR43179:SF12">
    <property type="entry name" value="GALACTOFURANOSYLTRANSFERASE GLFT2"/>
    <property type="match status" value="1"/>
</dbReference>
<evidence type="ECO:0000259" key="4">
    <source>
        <dbReference type="Pfam" id="PF00535"/>
    </source>
</evidence>
<dbReference type="InterPro" id="IPR001173">
    <property type="entry name" value="Glyco_trans_2-like"/>
</dbReference>
<evidence type="ECO:0000256" key="1">
    <source>
        <dbReference type="ARBA" id="ARBA00006739"/>
    </source>
</evidence>
<gene>
    <name evidence="5" type="ORF">DCP75_19230</name>
</gene>
<dbReference type="Gene3D" id="3.90.550.10">
    <property type="entry name" value="Spore Coat Polysaccharide Biosynthesis Protein SpsA, Chain A"/>
    <property type="match status" value="1"/>
</dbReference>
<comment type="caution">
    <text evidence="5">The sequence shown here is derived from an EMBL/GenBank/DDBJ whole genome shotgun (WGS) entry which is preliminary data.</text>
</comment>
<accession>A0A3C1KT01</accession>
<dbReference type="EMBL" id="DMND01000259">
    <property type="protein sequence ID" value="HAN29809.1"/>
    <property type="molecule type" value="Genomic_DNA"/>
</dbReference>
<dbReference type="AlphaFoldDB" id="A0A3C1KT01"/>
<evidence type="ECO:0000256" key="2">
    <source>
        <dbReference type="ARBA" id="ARBA00022676"/>
    </source>
</evidence>
<evidence type="ECO:0000313" key="6">
    <source>
        <dbReference type="Proteomes" id="UP000259273"/>
    </source>
</evidence>
<proteinExistence type="inferred from homology"/>
<dbReference type="PANTHER" id="PTHR43179">
    <property type="entry name" value="RHAMNOSYLTRANSFERASE WBBL"/>
    <property type="match status" value="1"/>
</dbReference>
<protein>
    <submittedName>
        <fullName evidence="5">Glycosyl transferase</fullName>
    </submittedName>
</protein>
<evidence type="ECO:0000256" key="3">
    <source>
        <dbReference type="ARBA" id="ARBA00022679"/>
    </source>
</evidence>
<keyword evidence="2" id="KW-0328">Glycosyltransferase</keyword>